<evidence type="ECO:0000313" key="2">
    <source>
        <dbReference type="Proteomes" id="UP000576368"/>
    </source>
</evidence>
<evidence type="ECO:0000313" key="1">
    <source>
        <dbReference type="EMBL" id="NJC20350.1"/>
    </source>
</evidence>
<dbReference type="EMBL" id="JAATLI010000017">
    <property type="protein sequence ID" value="NJC20350.1"/>
    <property type="molecule type" value="Genomic_DNA"/>
</dbReference>
<organism evidence="1 2">
    <name type="scientific">Butyricimonas paravirosa</name>
    <dbReference type="NCBI Taxonomy" id="1472417"/>
    <lineage>
        <taxon>Bacteria</taxon>
        <taxon>Pseudomonadati</taxon>
        <taxon>Bacteroidota</taxon>
        <taxon>Bacteroidia</taxon>
        <taxon>Bacteroidales</taxon>
        <taxon>Odoribacteraceae</taxon>
        <taxon>Butyricimonas</taxon>
    </lineage>
</organism>
<dbReference type="AlphaFoldDB" id="A0A7X5YFS2"/>
<reference evidence="1 2" key="1">
    <citation type="submission" date="2020-03" db="EMBL/GenBank/DDBJ databases">
        <title>Genomic Encyclopedia of Type Strains, Phase IV (KMG-IV): sequencing the most valuable type-strain genomes for metagenomic binning, comparative biology and taxonomic classification.</title>
        <authorList>
            <person name="Goeker M."/>
        </authorList>
    </citation>
    <scope>NUCLEOTIDE SEQUENCE [LARGE SCALE GENOMIC DNA]</scope>
    <source>
        <strain evidence="1 2">DSM 105722</strain>
    </source>
</reference>
<protein>
    <submittedName>
        <fullName evidence="1">Uncharacterized protein</fullName>
    </submittedName>
</protein>
<comment type="caution">
    <text evidence="1">The sequence shown here is derived from an EMBL/GenBank/DDBJ whole genome shotgun (WGS) entry which is preliminary data.</text>
</comment>
<name>A0A7X5YFS2_9BACT</name>
<dbReference type="Proteomes" id="UP000576368">
    <property type="component" value="Unassembled WGS sequence"/>
</dbReference>
<proteinExistence type="predicted"/>
<accession>A0A7X5YFS2</accession>
<gene>
    <name evidence="1" type="ORF">GGR15_003998</name>
</gene>
<sequence length="27" mass="3139">MSFIFDGAKIAVYRINTNFGKHFFSLN</sequence>